<keyword evidence="2" id="KW-0805">Transcription regulation</keyword>
<evidence type="ECO:0000256" key="6">
    <source>
        <dbReference type="ARBA" id="ARBA00024343"/>
    </source>
</evidence>
<evidence type="ECO:0000256" key="1">
    <source>
        <dbReference type="ARBA" id="ARBA00004123"/>
    </source>
</evidence>
<name>A0A059AKG0_EUCGR</name>
<dbReference type="AlphaFoldDB" id="A0A059AKG0"/>
<reference evidence="9" key="1">
    <citation type="submission" date="2013-07" db="EMBL/GenBank/DDBJ databases">
        <title>The genome of Eucalyptus grandis.</title>
        <authorList>
            <person name="Schmutz J."/>
            <person name="Hayes R."/>
            <person name="Myburg A."/>
            <person name="Tuskan G."/>
            <person name="Grattapaglia D."/>
            <person name="Rokhsar D.S."/>
        </authorList>
    </citation>
    <scope>NUCLEOTIDE SEQUENCE</scope>
    <source>
        <tissue evidence="9">Leaf extractions</tissue>
    </source>
</reference>
<dbReference type="OrthoDB" id="1925932at2759"/>
<evidence type="ECO:0000256" key="2">
    <source>
        <dbReference type="ARBA" id="ARBA00023015"/>
    </source>
</evidence>
<accession>A0A059AKG0</accession>
<dbReference type="InterPro" id="IPR036955">
    <property type="entry name" value="AP2/ERF_dom_sf"/>
</dbReference>
<dbReference type="SUPFAM" id="SSF54171">
    <property type="entry name" value="DNA-binding domain"/>
    <property type="match status" value="1"/>
</dbReference>
<dbReference type="STRING" id="71139.A0A059AKG0"/>
<dbReference type="Pfam" id="PF00847">
    <property type="entry name" value="AP2"/>
    <property type="match status" value="1"/>
</dbReference>
<keyword evidence="5" id="KW-0539">Nucleus</keyword>
<keyword evidence="4" id="KW-0804">Transcription</keyword>
<evidence type="ECO:0000256" key="7">
    <source>
        <dbReference type="SAM" id="MobiDB-lite"/>
    </source>
</evidence>
<dbReference type="Gene3D" id="3.30.730.10">
    <property type="entry name" value="AP2/ERF domain"/>
    <property type="match status" value="1"/>
</dbReference>
<dbReference type="PANTHER" id="PTHR31190">
    <property type="entry name" value="DNA-BINDING DOMAIN"/>
    <property type="match status" value="1"/>
</dbReference>
<dbReference type="EMBL" id="KK198761">
    <property type="protein sequence ID" value="KCW54328.1"/>
    <property type="molecule type" value="Genomic_DNA"/>
</dbReference>
<dbReference type="Gramene" id="KCW54328">
    <property type="protein sequence ID" value="KCW54328"/>
    <property type="gene ID" value="EUGRSUZ_I00292"/>
</dbReference>
<dbReference type="PANTHER" id="PTHR31190:SF421">
    <property type="entry name" value="ETHYLENE-RESPONSIVE TRANSCRIPTION FACTOR ERF110"/>
    <property type="match status" value="1"/>
</dbReference>
<feature type="compositionally biased region" description="Low complexity" evidence="7">
    <location>
        <begin position="133"/>
        <end position="161"/>
    </location>
</feature>
<evidence type="ECO:0000259" key="8">
    <source>
        <dbReference type="PROSITE" id="PS51032"/>
    </source>
</evidence>
<dbReference type="InParanoid" id="A0A059AKG0"/>
<dbReference type="PROSITE" id="PS51032">
    <property type="entry name" value="AP2_ERF"/>
    <property type="match status" value="1"/>
</dbReference>
<feature type="region of interest" description="Disordered" evidence="7">
    <location>
        <begin position="128"/>
        <end position="163"/>
    </location>
</feature>
<evidence type="ECO:0000256" key="4">
    <source>
        <dbReference type="ARBA" id="ARBA00023163"/>
    </source>
</evidence>
<feature type="domain" description="AP2/ERF" evidence="8">
    <location>
        <begin position="63"/>
        <end position="120"/>
    </location>
</feature>
<keyword evidence="3" id="KW-0238">DNA-binding</keyword>
<dbReference type="GO" id="GO:0003677">
    <property type="term" value="F:DNA binding"/>
    <property type="evidence" value="ECO:0007669"/>
    <property type="project" value="UniProtKB-KW"/>
</dbReference>
<dbReference type="GO" id="GO:0009873">
    <property type="term" value="P:ethylene-activated signaling pathway"/>
    <property type="evidence" value="ECO:0007669"/>
    <property type="project" value="InterPro"/>
</dbReference>
<dbReference type="OMA" id="SNASNCE"/>
<proteinExistence type="inferred from homology"/>
<dbReference type="FunFam" id="3.30.730.10:FF:000001">
    <property type="entry name" value="Ethylene-responsive transcription factor 2"/>
    <property type="match status" value="1"/>
</dbReference>
<dbReference type="GO" id="GO:0003700">
    <property type="term" value="F:DNA-binding transcription factor activity"/>
    <property type="evidence" value="ECO:0007669"/>
    <property type="project" value="InterPro"/>
</dbReference>
<dbReference type="CDD" id="cd00018">
    <property type="entry name" value="AP2"/>
    <property type="match status" value="1"/>
</dbReference>
<sequence length="174" mass="19049">MPSDTSNLDLLLSVGEVRAGPATVQTAVQTAKADQPTHRAPPVYEYRIPATTMLRLDPNPRRKYRGVRQRPWGKWAAEIRDPAKSSRVWLGTFDTAEAAARAYDEAALQIRRNKAKLNFPENVRLPPLPPPAASEADPAATRLAVSCESPAPSNSNASNCEGQTPVLRLLEKEL</sequence>
<dbReference type="SMART" id="SM00380">
    <property type="entry name" value="AP2"/>
    <property type="match status" value="1"/>
</dbReference>
<evidence type="ECO:0000313" key="9">
    <source>
        <dbReference type="EMBL" id="KCW54328.1"/>
    </source>
</evidence>
<organism evidence="9">
    <name type="scientific">Eucalyptus grandis</name>
    <name type="common">Flooded gum</name>
    <dbReference type="NCBI Taxonomy" id="71139"/>
    <lineage>
        <taxon>Eukaryota</taxon>
        <taxon>Viridiplantae</taxon>
        <taxon>Streptophyta</taxon>
        <taxon>Embryophyta</taxon>
        <taxon>Tracheophyta</taxon>
        <taxon>Spermatophyta</taxon>
        <taxon>Magnoliopsida</taxon>
        <taxon>eudicotyledons</taxon>
        <taxon>Gunneridae</taxon>
        <taxon>Pentapetalae</taxon>
        <taxon>rosids</taxon>
        <taxon>malvids</taxon>
        <taxon>Myrtales</taxon>
        <taxon>Myrtaceae</taxon>
        <taxon>Myrtoideae</taxon>
        <taxon>Eucalypteae</taxon>
        <taxon>Eucalyptus</taxon>
    </lineage>
</organism>
<evidence type="ECO:0000256" key="5">
    <source>
        <dbReference type="ARBA" id="ARBA00023242"/>
    </source>
</evidence>
<dbReference type="InterPro" id="IPR016177">
    <property type="entry name" value="DNA-bd_dom_sf"/>
</dbReference>
<evidence type="ECO:0000256" key="3">
    <source>
        <dbReference type="ARBA" id="ARBA00023125"/>
    </source>
</evidence>
<comment type="similarity">
    <text evidence="6">Belongs to the AP2/ERF transcription factor family. ERF subfamily.</text>
</comment>
<dbReference type="GO" id="GO:0005634">
    <property type="term" value="C:nucleus"/>
    <property type="evidence" value="ECO:0007669"/>
    <property type="project" value="UniProtKB-SubCell"/>
</dbReference>
<dbReference type="InterPro" id="IPR001471">
    <property type="entry name" value="AP2/ERF_dom"/>
</dbReference>
<comment type="subcellular location">
    <subcellularLocation>
        <location evidence="1">Nucleus</location>
    </subcellularLocation>
</comment>
<gene>
    <name evidence="9" type="ORF">EUGRSUZ_I00292</name>
</gene>
<dbReference type="InterPro" id="IPR044808">
    <property type="entry name" value="ERF_plant"/>
</dbReference>
<dbReference type="PRINTS" id="PR00367">
    <property type="entry name" value="ETHRSPELEMNT"/>
</dbReference>
<protein>
    <recommendedName>
        <fullName evidence="8">AP2/ERF domain-containing protein</fullName>
    </recommendedName>
</protein>